<dbReference type="NCBIfam" id="TIGR00214">
    <property type="entry name" value="lipB"/>
    <property type="match status" value="1"/>
</dbReference>
<accession>S0DFT5</accession>
<dbReference type="InterPro" id="IPR045864">
    <property type="entry name" value="aa-tRNA-synth_II/BPL/LPL"/>
</dbReference>
<feature type="domain" description="BPL/LPL catalytic" evidence="7">
    <location>
        <begin position="41"/>
        <end position="249"/>
    </location>
</feature>
<dbReference type="CDD" id="cd16444">
    <property type="entry name" value="LipB"/>
    <property type="match status" value="1"/>
</dbReference>
<reference evidence="8" key="2">
    <citation type="journal article" date="2013" name="Biotechnol. Biofuels">
        <title>Mining for hemicellulases in the fungus-growing termite Pseudacanthotermes militaris using functional metagenomics.</title>
        <authorList>
            <person name="Bastien G."/>
            <person name="Arnal G."/>
            <person name="Bozonnet S."/>
            <person name="Laguerre S."/>
            <person name="Ferreira F."/>
            <person name="Faure R."/>
            <person name="Henrissat B."/>
            <person name="Lefevre F."/>
            <person name="Robe P."/>
            <person name="Bouchez O."/>
            <person name="Noirot C."/>
            <person name="Dumon C."/>
            <person name="O'Donohue M."/>
        </authorList>
    </citation>
    <scope>NUCLEOTIDE SEQUENCE</scope>
</reference>
<dbReference type="SUPFAM" id="SSF55681">
    <property type="entry name" value="Class II aaRS and biotin synthetases"/>
    <property type="match status" value="1"/>
</dbReference>
<dbReference type="PIRSF" id="PIRSF016262">
    <property type="entry name" value="LPLase"/>
    <property type="match status" value="1"/>
</dbReference>
<keyword evidence="4" id="KW-0963">Cytoplasm</keyword>
<dbReference type="PANTHER" id="PTHR10993">
    <property type="entry name" value="OCTANOYLTRANSFERASE"/>
    <property type="match status" value="1"/>
</dbReference>
<comment type="pathway">
    <text evidence="2">Protein modification; protein lipoylation via endogenous pathway; protein N(6)-(lipoyl)lysine from octanoyl-[acyl-carrier-protein]: step 1/2.</text>
</comment>
<evidence type="ECO:0000256" key="5">
    <source>
        <dbReference type="ARBA" id="ARBA00022679"/>
    </source>
</evidence>
<dbReference type="EC" id="2.3.1.181" evidence="3"/>
<dbReference type="HAMAP" id="MF_00013">
    <property type="entry name" value="LipB"/>
    <property type="match status" value="1"/>
</dbReference>
<keyword evidence="5 8" id="KW-0808">Transferase</keyword>
<dbReference type="EMBL" id="HF548305">
    <property type="protein sequence ID" value="CCO21475.1"/>
    <property type="molecule type" value="Genomic_DNA"/>
</dbReference>
<dbReference type="GO" id="GO:0033819">
    <property type="term" value="F:lipoyl(octanoyl) transferase activity"/>
    <property type="evidence" value="ECO:0007669"/>
    <property type="project" value="UniProtKB-EC"/>
</dbReference>
<dbReference type="EMBL" id="HF548331">
    <property type="protein sequence ID" value="CCO21826.1"/>
    <property type="molecule type" value="Genomic_DNA"/>
</dbReference>
<evidence type="ECO:0000313" key="9">
    <source>
        <dbReference type="EMBL" id="CCO21714.1"/>
    </source>
</evidence>
<dbReference type="FunFam" id="3.30.930.10:FF:000035">
    <property type="entry name" value="Putative lipoyltransferase 2, mitochondrial"/>
    <property type="match status" value="1"/>
</dbReference>
<dbReference type="GO" id="GO:0005739">
    <property type="term" value="C:mitochondrion"/>
    <property type="evidence" value="ECO:0007669"/>
    <property type="project" value="UniProtKB-SubCell"/>
</dbReference>
<dbReference type="UniPathway" id="UPA00538">
    <property type="reaction ID" value="UER00592"/>
</dbReference>
<comment type="subcellular location">
    <subcellularLocation>
        <location evidence="1">Mitochondrion</location>
    </subcellularLocation>
</comment>
<evidence type="ECO:0000256" key="3">
    <source>
        <dbReference type="ARBA" id="ARBA00012334"/>
    </source>
</evidence>
<dbReference type="PROSITE" id="PS51733">
    <property type="entry name" value="BPL_LPL_CATALYTIC"/>
    <property type="match status" value="1"/>
</dbReference>
<evidence type="ECO:0000256" key="4">
    <source>
        <dbReference type="ARBA" id="ARBA00022490"/>
    </source>
</evidence>
<dbReference type="PANTHER" id="PTHR10993:SF12">
    <property type="entry name" value="OCTANOYLTRANSFERASE"/>
    <property type="match status" value="1"/>
</dbReference>
<organism evidence="8">
    <name type="scientific">termite gut metagenome</name>
    <dbReference type="NCBI Taxonomy" id="433724"/>
    <lineage>
        <taxon>unclassified sequences</taxon>
        <taxon>metagenomes</taxon>
        <taxon>organismal metagenomes</taxon>
    </lineage>
</organism>
<dbReference type="InterPro" id="IPR000544">
    <property type="entry name" value="Octanoyltransferase"/>
</dbReference>
<dbReference type="Gene3D" id="3.30.930.10">
    <property type="entry name" value="Bira Bifunctional Protein, Domain 2"/>
    <property type="match status" value="1"/>
</dbReference>
<proteinExistence type="inferred from homology"/>
<evidence type="ECO:0000259" key="7">
    <source>
        <dbReference type="PROSITE" id="PS51733"/>
    </source>
</evidence>
<reference evidence="8" key="1">
    <citation type="submission" date="2012-10" db="EMBL/GenBank/DDBJ databases">
        <authorList>
            <person name="Sandrine L."/>
        </authorList>
    </citation>
    <scope>NUCLEOTIDE SEQUENCE</scope>
</reference>
<sequence>MKPSVTLLDLGVVDYGEALALQRELFDKVVAERAGAGGQSGAGGGHLILCEHPHVYTLGKSGRAENLLVSEEFLHERGAALYRVERGGDITYHGPGQVVGYPILDLEKAGLGLRGYIETLEQSVIETMGEFGIEAGRSEGKTGVWVKDPDGLSGGDRAGEGSCEKHLTAREQTERKICAIGVRSSRFVAMHGFALNVATDLEWFGHINPCGFTGGAVTSMEKETGRKVEMSEVKRVLRERLEERLGVRIVKE</sequence>
<name>S0DFT5_9ZZZZ</name>
<keyword evidence="6" id="KW-0012">Acyltransferase</keyword>
<dbReference type="InterPro" id="IPR004143">
    <property type="entry name" value="BPL_LPL_catalytic"/>
</dbReference>
<gene>
    <name evidence="10" type="ORF">BN138_1014</name>
    <name evidence="8" type="ORF">BN138_663</name>
    <name evidence="9" type="ORF">BN138_902</name>
</gene>
<dbReference type="Pfam" id="PF21948">
    <property type="entry name" value="LplA-B_cat"/>
    <property type="match status" value="1"/>
</dbReference>
<evidence type="ECO:0000313" key="10">
    <source>
        <dbReference type="EMBL" id="CCO21826.1"/>
    </source>
</evidence>
<evidence type="ECO:0000256" key="6">
    <source>
        <dbReference type="ARBA" id="ARBA00023315"/>
    </source>
</evidence>
<evidence type="ECO:0000256" key="1">
    <source>
        <dbReference type="ARBA" id="ARBA00004173"/>
    </source>
</evidence>
<dbReference type="AlphaFoldDB" id="S0DFT5"/>
<protein>
    <recommendedName>
        <fullName evidence="3">lipoyl(octanoyl) transferase</fullName>
        <ecNumber evidence="3">2.3.1.181</ecNumber>
    </recommendedName>
</protein>
<dbReference type="GO" id="GO:0009249">
    <property type="term" value="P:protein lipoylation"/>
    <property type="evidence" value="ECO:0007669"/>
    <property type="project" value="InterPro"/>
</dbReference>
<dbReference type="NCBIfam" id="NF010925">
    <property type="entry name" value="PRK14345.1"/>
    <property type="match status" value="1"/>
</dbReference>
<dbReference type="PROSITE" id="PS01313">
    <property type="entry name" value="LIPB"/>
    <property type="match status" value="1"/>
</dbReference>
<evidence type="ECO:0000256" key="2">
    <source>
        <dbReference type="ARBA" id="ARBA00004821"/>
    </source>
</evidence>
<evidence type="ECO:0000313" key="8">
    <source>
        <dbReference type="EMBL" id="CCO21475.1"/>
    </source>
</evidence>
<dbReference type="InterPro" id="IPR020605">
    <property type="entry name" value="Octanoyltransferase_CS"/>
</dbReference>
<dbReference type="EMBL" id="HF548320">
    <property type="protein sequence ID" value="CCO21714.1"/>
    <property type="molecule type" value="Genomic_DNA"/>
</dbReference>